<dbReference type="InterPro" id="IPR013783">
    <property type="entry name" value="Ig-like_fold"/>
</dbReference>
<evidence type="ECO:0000313" key="6">
    <source>
        <dbReference type="EMBL" id="RCV59069.1"/>
    </source>
</evidence>
<feature type="region of interest" description="Disordered" evidence="4">
    <location>
        <begin position="693"/>
        <end position="713"/>
    </location>
</feature>
<organism evidence="6 7">
    <name type="scientific">Marinitenerispora sediminis</name>
    <dbReference type="NCBI Taxonomy" id="1931232"/>
    <lineage>
        <taxon>Bacteria</taxon>
        <taxon>Bacillati</taxon>
        <taxon>Actinomycetota</taxon>
        <taxon>Actinomycetes</taxon>
        <taxon>Streptosporangiales</taxon>
        <taxon>Nocardiopsidaceae</taxon>
        <taxon>Marinitenerispora</taxon>
    </lineage>
</organism>
<dbReference type="Proteomes" id="UP000253318">
    <property type="component" value="Unassembled WGS sequence"/>
</dbReference>
<dbReference type="GO" id="GO:0016798">
    <property type="term" value="F:hydrolase activity, acting on glycosyl bonds"/>
    <property type="evidence" value="ECO:0007669"/>
    <property type="project" value="UniProtKB-KW"/>
</dbReference>
<dbReference type="InterPro" id="IPR003961">
    <property type="entry name" value="FN3_dom"/>
</dbReference>
<dbReference type="SUPFAM" id="SSF49265">
    <property type="entry name" value="Fibronectin type III"/>
    <property type="match status" value="2"/>
</dbReference>
<keyword evidence="7" id="KW-1185">Reference proteome</keyword>
<feature type="compositionally biased region" description="Low complexity" evidence="4">
    <location>
        <begin position="370"/>
        <end position="382"/>
    </location>
</feature>
<dbReference type="AlphaFoldDB" id="A0A368T6F3"/>
<keyword evidence="1" id="KW-0677">Repeat</keyword>
<dbReference type="InterPro" id="IPR011048">
    <property type="entry name" value="Haem_d1_sf"/>
</dbReference>
<dbReference type="PANTHER" id="PTHR13817:SF73">
    <property type="entry name" value="FIBRONECTIN TYPE-III DOMAIN-CONTAINING PROTEIN"/>
    <property type="match status" value="1"/>
</dbReference>
<dbReference type="SMART" id="SM00060">
    <property type="entry name" value="FN3"/>
    <property type="match status" value="3"/>
</dbReference>
<dbReference type="InterPro" id="IPR036116">
    <property type="entry name" value="FN3_sf"/>
</dbReference>
<feature type="domain" description="Fibronectin type-III" evidence="5">
    <location>
        <begin position="430"/>
        <end position="519"/>
    </location>
</feature>
<dbReference type="PANTHER" id="PTHR13817">
    <property type="entry name" value="TITIN"/>
    <property type="match status" value="1"/>
</dbReference>
<evidence type="ECO:0000259" key="5">
    <source>
        <dbReference type="PROSITE" id="PS50853"/>
    </source>
</evidence>
<keyword evidence="3" id="KW-0119">Carbohydrate metabolism</keyword>
<evidence type="ECO:0000256" key="1">
    <source>
        <dbReference type="ARBA" id="ARBA00022737"/>
    </source>
</evidence>
<accession>A0A368T6F3</accession>
<evidence type="ECO:0000256" key="2">
    <source>
        <dbReference type="ARBA" id="ARBA00023295"/>
    </source>
</evidence>
<protein>
    <recommendedName>
        <fullName evidence="5">Fibronectin type-III domain-containing protein</fullName>
    </recommendedName>
</protein>
<keyword evidence="2" id="KW-0326">Glycosidase</keyword>
<gene>
    <name evidence="6" type="ORF">DEF24_11240</name>
</gene>
<evidence type="ECO:0000256" key="3">
    <source>
        <dbReference type="ARBA" id="ARBA00023326"/>
    </source>
</evidence>
<dbReference type="PROSITE" id="PS50853">
    <property type="entry name" value="FN3"/>
    <property type="match status" value="2"/>
</dbReference>
<reference evidence="6 7" key="1">
    <citation type="submission" date="2018-04" db="EMBL/GenBank/DDBJ databases">
        <title>Novel actinobacteria from marine sediment.</title>
        <authorList>
            <person name="Ng Z.Y."/>
            <person name="Tan G.Y.A."/>
        </authorList>
    </citation>
    <scope>NUCLEOTIDE SEQUENCE [LARGE SCALE GENOMIC DNA]</scope>
    <source>
        <strain evidence="6 7">TPS81</strain>
    </source>
</reference>
<evidence type="ECO:0000313" key="7">
    <source>
        <dbReference type="Proteomes" id="UP000253318"/>
    </source>
</evidence>
<sequence length="713" mass="71785">MVLSLALVCTVFGAGAMGRAAQLSDGLVWLWSSEEGRATEIDPQDGRVEAVSNLPESAGHRVEVIQNDEYLILHDLETGRMTSIDLTQMGFSGQLDVDQSGDFGLAMSGDGNAAVVLDRQGGEVRAVDPGTLQATGEGLNLPAPLVGGEFDNDGTLWLGAPSQGTVVGIRVAGGTAEVEETLPVADPGDDVALSVLDHGVLAVNRSDDTLVGVRDGDTVEIPAGTGLEDARVPVRTAGATVAVTLPGEVLTVAGLRDGAAVQSFEVPDGAADEDAVAVPYQGGVYLPSSQDGVVRVFAPGGEQTDVITVPDAGGRLELEVREGHLFVNAPDSGSAVVVGPSGEAQVVDKYQPPPGPGGAATPGEGGTPAPGGAATPQDGGAPPRAPDLDPGTELPGPAPTPAPGGAPPPSQGSLVPAGGTGTGGAAGANTPGAPVPVLAQAGDGSVTVSWYEAFSPTGAVDDYVVSWDGGSVTVPGTQRRTVVEGLANGAPYRFYVQATNAFGAGPTAVSPEVRPSEQAPPAPEGVVAEARTASSLGVEWDPVPGVDGDVDYVVTALTPDGGRIGTRTTTETDIVLTALAPGGTYLVEVAARTAAGVTSEPATSAPVTLPEVPAPQDVWFDITADSTVHVYWRASPGAAGYVVTPGASGARQFAPVTVERGEPAVVDGVPYQTTAFPRAGDNCYQFTVQAVDADGNPSEDSEPSDIQCHRSPN</sequence>
<feature type="region of interest" description="Disordered" evidence="4">
    <location>
        <begin position="345"/>
        <end position="431"/>
    </location>
</feature>
<name>A0A368T6F3_9ACTN</name>
<evidence type="ECO:0000256" key="4">
    <source>
        <dbReference type="SAM" id="MobiDB-lite"/>
    </source>
</evidence>
<dbReference type="GO" id="GO:0000272">
    <property type="term" value="P:polysaccharide catabolic process"/>
    <property type="evidence" value="ECO:0007669"/>
    <property type="project" value="UniProtKB-KW"/>
</dbReference>
<proteinExistence type="predicted"/>
<dbReference type="SUPFAM" id="SSF51004">
    <property type="entry name" value="C-terminal (heme d1) domain of cytochrome cd1-nitrite reductase"/>
    <property type="match status" value="1"/>
</dbReference>
<dbReference type="CDD" id="cd00063">
    <property type="entry name" value="FN3"/>
    <property type="match status" value="3"/>
</dbReference>
<feature type="compositionally biased region" description="Gly residues" evidence="4">
    <location>
        <begin position="357"/>
        <end position="369"/>
    </location>
</feature>
<keyword evidence="3" id="KW-0624">Polysaccharide degradation</keyword>
<feature type="domain" description="Fibronectin type-III" evidence="5">
    <location>
        <begin position="522"/>
        <end position="612"/>
    </location>
</feature>
<dbReference type="Pfam" id="PF00041">
    <property type="entry name" value="fn3"/>
    <property type="match status" value="2"/>
</dbReference>
<dbReference type="InterPro" id="IPR050964">
    <property type="entry name" value="Striated_Muscle_Regulatory"/>
</dbReference>
<dbReference type="Gene3D" id="2.60.40.10">
    <property type="entry name" value="Immunoglobulins"/>
    <property type="match status" value="3"/>
</dbReference>
<feature type="compositionally biased region" description="Pro residues" evidence="4">
    <location>
        <begin position="396"/>
        <end position="410"/>
    </location>
</feature>
<keyword evidence="2" id="KW-0378">Hydrolase</keyword>
<comment type="caution">
    <text evidence="6">The sequence shown here is derived from an EMBL/GenBank/DDBJ whole genome shotgun (WGS) entry which is preliminary data.</text>
</comment>
<dbReference type="EMBL" id="QEIN01000072">
    <property type="protein sequence ID" value="RCV59069.1"/>
    <property type="molecule type" value="Genomic_DNA"/>
</dbReference>